<comment type="subcellular location">
    <subcellularLocation>
        <location evidence="1">Cell membrane</location>
        <topology evidence="1">Multi-pass membrane protein</topology>
    </subcellularLocation>
</comment>
<feature type="transmembrane region" description="Helical" evidence="8">
    <location>
        <begin position="382"/>
        <end position="401"/>
    </location>
</feature>
<dbReference type="PROSITE" id="PS51257">
    <property type="entry name" value="PROKAR_LIPOPROTEIN"/>
    <property type="match status" value="1"/>
</dbReference>
<dbReference type="OrthoDB" id="9810952at2"/>
<feature type="transmembrane region" description="Helical" evidence="8">
    <location>
        <begin position="182"/>
        <end position="201"/>
    </location>
</feature>
<dbReference type="Pfam" id="PF02386">
    <property type="entry name" value="TrkH"/>
    <property type="match status" value="1"/>
</dbReference>
<dbReference type="KEGG" id="elut:CKA38_12300"/>
<evidence type="ECO:0000256" key="1">
    <source>
        <dbReference type="ARBA" id="ARBA00004651"/>
    </source>
</evidence>
<accession>A0A2U8E4Z1</accession>
<keyword evidence="6" id="KW-0406">Ion transport</keyword>
<feature type="transmembrane region" description="Helical" evidence="8">
    <location>
        <begin position="21"/>
        <end position="41"/>
    </location>
</feature>
<feature type="transmembrane region" description="Helical" evidence="8">
    <location>
        <begin position="150"/>
        <end position="170"/>
    </location>
</feature>
<keyword evidence="7 8" id="KW-0472">Membrane</keyword>
<keyword evidence="5 8" id="KW-1133">Transmembrane helix</keyword>
<feature type="transmembrane region" description="Helical" evidence="8">
    <location>
        <begin position="213"/>
        <end position="234"/>
    </location>
</feature>
<evidence type="ECO:0000256" key="8">
    <source>
        <dbReference type="SAM" id="Phobius"/>
    </source>
</evidence>
<proteinExistence type="predicted"/>
<feature type="transmembrane region" description="Helical" evidence="8">
    <location>
        <begin position="87"/>
        <end position="109"/>
    </location>
</feature>
<feature type="transmembrane region" description="Helical" evidence="8">
    <location>
        <begin position="261"/>
        <end position="287"/>
    </location>
</feature>
<sequence length="597" mass="63695">MRSFLSDTSGQQKILRVLNAVLVLCALGSCALFVLLIGWPLSSQKELMLHVLTRVVLGVFVLQEIVRLLINPHRMQHLRERKLESALAVLVLLESLFSHHVDGLISGWIPDAKPGTIALFVLAFSQLTLIGLICLRGLRRIPALASRNLTPGGALILSFALIITAGMLLLKMPRATLDGISWIDALFTSTSAVCVTGLTVLDTSQAFTQEGQLIILGLVQVGGLGIMTLTYFFAHFLTGGVSFRNRIALQDLLSEENLGQIGMVLGIIVGFTFSFELAGAAAIYWSVDHLPGTGTIDRLFFAGFHSVMSFCNAGFSTVSDGLANTALRGNVGLVTAVMLLVTAGGIGFPVVKNFWQVAVAVVRRALRLRVAVPPRLTINSRVVLVTSLCLTVGGAVFIFFSEFVFAGSDTGGLPSWLAALFHSVTARSCGFNITDTRMHAPATIVILLFLMFIGGSPASTAGGVKTSTLAVAVLALRRVLLGRAEIEAFGRRVNDETANRALAVMLLAGAFFTLVLVVLCMLHPELSTMDMAFESISAISTTGLTRGIAPLLGGAGKCVMVLAMFVGRIGVLMVLLAIMPRRPQAAFRLPEGHIVIT</sequence>
<feature type="transmembrane region" description="Helical" evidence="8">
    <location>
        <begin position="47"/>
        <end position="66"/>
    </location>
</feature>
<dbReference type="GO" id="GO:0008324">
    <property type="term" value="F:monoatomic cation transmembrane transporter activity"/>
    <property type="evidence" value="ECO:0007669"/>
    <property type="project" value="InterPro"/>
</dbReference>
<dbReference type="PANTHER" id="PTHR32024">
    <property type="entry name" value="TRK SYSTEM POTASSIUM UPTAKE PROTEIN TRKG-RELATED"/>
    <property type="match status" value="1"/>
</dbReference>
<dbReference type="GO" id="GO:0030001">
    <property type="term" value="P:metal ion transport"/>
    <property type="evidence" value="ECO:0007669"/>
    <property type="project" value="UniProtKB-ARBA"/>
</dbReference>
<dbReference type="EMBL" id="CP023004">
    <property type="protein sequence ID" value="AWI09927.1"/>
    <property type="molecule type" value="Genomic_DNA"/>
</dbReference>
<dbReference type="PANTHER" id="PTHR32024:SF1">
    <property type="entry name" value="KTR SYSTEM POTASSIUM UPTAKE PROTEIN B"/>
    <property type="match status" value="1"/>
</dbReference>
<reference evidence="9 10" key="1">
    <citation type="journal article" date="2018" name="Syst. Appl. Microbiol.">
        <title>Ereboglobus luteus gen. nov. sp. nov. from cockroach guts, and new insights into the oxygen relationship of the genera Opitutus and Didymococcus (Verrucomicrobia: Opitutaceae).</title>
        <authorList>
            <person name="Tegtmeier D."/>
            <person name="Belitz A."/>
            <person name="Radek R."/>
            <person name="Heimerl T."/>
            <person name="Brune A."/>
        </authorList>
    </citation>
    <scope>NUCLEOTIDE SEQUENCE [LARGE SCALE GENOMIC DNA]</scope>
    <source>
        <strain evidence="9 10">Ho45</strain>
    </source>
</reference>
<dbReference type="AlphaFoldDB" id="A0A2U8E4Z1"/>
<organism evidence="9 10">
    <name type="scientific">Ereboglobus luteus</name>
    <dbReference type="NCBI Taxonomy" id="1796921"/>
    <lineage>
        <taxon>Bacteria</taxon>
        <taxon>Pseudomonadati</taxon>
        <taxon>Verrucomicrobiota</taxon>
        <taxon>Opitutia</taxon>
        <taxon>Opitutales</taxon>
        <taxon>Opitutaceae</taxon>
        <taxon>Ereboglobus</taxon>
    </lineage>
</organism>
<feature type="transmembrane region" description="Helical" evidence="8">
    <location>
        <begin position="115"/>
        <end position="138"/>
    </location>
</feature>
<feature type="transmembrane region" description="Helical" evidence="8">
    <location>
        <begin position="502"/>
        <end position="524"/>
    </location>
</feature>
<evidence type="ECO:0000313" key="10">
    <source>
        <dbReference type="Proteomes" id="UP000244896"/>
    </source>
</evidence>
<protein>
    <submittedName>
        <fullName evidence="9">ATPase</fullName>
    </submittedName>
</protein>
<feature type="transmembrane region" description="Helical" evidence="8">
    <location>
        <begin position="299"/>
        <end position="319"/>
    </location>
</feature>
<evidence type="ECO:0000256" key="4">
    <source>
        <dbReference type="ARBA" id="ARBA00022692"/>
    </source>
</evidence>
<keyword evidence="2" id="KW-0813">Transport</keyword>
<evidence type="ECO:0000313" key="9">
    <source>
        <dbReference type="EMBL" id="AWI09927.1"/>
    </source>
</evidence>
<dbReference type="GO" id="GO:0005886">
    <property type="term" value="C:plasma membrane"/>
    <property type="evidence" value="ECO:0007669"/>
    <property type="project" value="UniProtKB-SubCell"/>
</dbReference>
<gene>
    <name evidence="9" type="ORF">CKA38_12300</name>
</gene>
<feature type="transmembrane region" description="Helical" evidence="8">
    <location>
        <begin position="440"/>
        <end position="458"/>
    </location>
</feature>
<feature type="transmembrane region" description="Helical" evidence="8">
    <location>
        <begin position="331"/>
        <end position="362"/>
    </location>
</feature>
<evidence type="ECO:0000256" key="6">
    <source>
        <dbReference type="ARBA" id="ARBA00023065"/>
    </source>
</evidence>
<evidence type="ECO:0000256" key="5">
    <source>
        <dbReference type="ARBA" id="ARBA00022989"/>
    </source>
</evidence>
<evidence type="ECO:0000256" key="3">
    <source>
        <dbReference type="ARBA" id="ARBA00022475"/>
    </source>
</evidence>
<keyword evidence="3" id="KW-1003">Cell membrane</keyword>
<dbReference type="Proteomes" id="UP000244896">
    <property type="component" value="Chromosome"/>
</dbReference>
<name>A0A2U8E4Z1_9BACT</name>
<evidence type="ECO:0000256" key="2">
    <source>
        <dbReference type="ARBA" id="ARBA00022448"/>
    </source>
</evidence>
<feature type="transmembrane region" description="Helical" evidence="8">
    <location>
        <begin position="559"/>
        <end position="579"/>
    </location>
</feature>
<dbReference type="InterPro" id="IPR003445">
    <property type="entry name" value="Cat_transpt"/>
</dbReference>
<evidence type="ECO:0000256" key="7">
    <source>
        <dbReference type="ARBA" id="ARBA00023136"/>
    </source>
</evidence>
<keyword evidence="10" id="KW-1185">Reference proteome</keyword>
<keyword evidence="4 8" id="KW-0812">Transmembrane</keyword>